<reference evidence="1" key="1">
    <citation type="submission" date="2007-02" db="EMBL/GenBank/DDBJ databases">
        <title>Complete sequence of Mycobacterium sp. JLS.</title>
        <authorList>
            <consortium name="US DOE Joint Genome Institute"/>
            <person name="Copeland A."/>
            <person name="Lucas S."/>
            <person name="Lapidus A."/>
            <person name="Barry K."/>
            <person name="Detter J.C."/>
            <person name="Glavina del Rio T."/>
            <person name="Hammon N."/>
            <person name="Israni S."/>
            <person name="Dalin E."/>
            <person name="Tice H."/>
            <person name="Pitluck S."/>
            <person name="Chain P."/>
            <person name="Malfatti S."/>
            <person name="Shin M."/>
            <person name="Vergez L."/>
            <person name="Schmutz J."/>
            <person name="Larimer F."/>
            <person name="Land M."/>
            <person name="Hauser L."/>
            <person name="Kyrpides N."/>
            <person name="Mikhailova N."/>
            <person name="Miller C.D."/>
            <person name="Anderson A.J."/>
            <person name="Sims R.C."/>
            <person name="Richardson P."/>
        </authorList>
    </citation>
    <scope>NUCLEOTIDE SEQUENCE [LARGE SCALE GENOMIC DNA]</scope>
    <source>
        <strain evidence="1">JLS</strain>
    </source>
</reference>
<dbReference type="KEGG" id="mjl:Mjls_2266"/>
<evidence type="ECO:0008006" key="2">
    <source>
        <dbReference type="Google" id="ProtNLM"/>
    </source>
</evidence>
<dbReference type="InterPro" id="IPR027417">
    <property type="entry name" value="P-loop_NTPase"/>
</dbReference>
<proteinExistence type="predicted"/>
<gene>
    <name evidence="1" type="ordered locus">Mjls_2266</name>
</gene>
<name>A0A5Q5CFF8_MYCSJ</name>
<accession>A0A5Q5CFF8</accession>
<dbReference type="SUPFAM" id="SSF52540">
    <property type="entry name" value="P-loop containing nucleoside triphosphate hydrolases"/>
    <property type="match status" value="1"/>
</dbReference>
<dbReference type="Pfam" id="PF13481">
    <property type="entry name" value="AAA_25"/>
    <property type="match status" value="1"/>
</dbReference>
<evidence type="ECO:0000313" key="1">
    <source>
        <dbReference type="EMBL" id="ABN98052.1"/>
    </source>
</evidence>
<protein>
    <recommendedName>
        <fullName evidence="2">AAA family ATPase</fullName>
    </recommendedName>
</protein>
<dbReference type="Gene3D" id="3.40.50.300">
    <property type="entry name" value="P-loop containing nucleotide triphosphate hydrolases"/>
    <property type="match status" value="1"/>
</dbReference>
<dbReference type="AlphaFoldDB" id="A0A5Q5CFF8"/>
<organism evidence="1">
    <name type="scientific">Mycobacterium sp. (strain JLS)</name>
    <dbReference type="NCBI Taxonomy" id="164757"/>
    <lineage>
        <taxon>Bacteria</taxon>
        <taxon>Bacillati</taxon>
        <taxon>Actinomycetota</taxon>
        <taxon>Actinomycetes</taxon>
        <taxon>Mycobacteriales</taxon>
        <taxon>Mycobacteriaceae</taxon>
        <taxon>Mycobacterium</taxon>
    </lineage>
</organism>
<sequence>MPTHHCARCPVSDLERGLLAHMTTTEGMAQVTEAEVGPQVFEDPVYRTAFEWMTDYRREYGTHPTMRAFEQDFPSVQIPHQSAIGEPVAWLIQRLQERHVLNNAQELMLSAGRTLHEDPVGTLRRLIEEGRDIVERVGSDGKLDSEFLTADQLDELEPPEPLITDVLSRHTYGVLRGRDASFKSFVALDWALCLASGTPWQGKAVDRVKVLYVAAEGAHGIAQRVRAWEAAHDIKLDPDWFVIRKSAVNVFRAGEDYAHLLDHVERGGYGLVVVDTLRRVSGGANGNDTDMGVVVDNLDRIKRATNDGTVLVVAHTDKGDNDTRGFSGIEDDADIVWSAKREANTDEVTIVCEKFKDGPDGHRFDLRARTHGDSLVMVEATARNGADVFTESNETDQRVMATMRELFSVDGATVHDLVTVTGLSQASVYRSRARLQGRGRLRSDGTRRLFLCGSEEFSDAQTAQ</sequence>
<dbReference type="EMBL" id="CP000580">
    <property type="protein sequence ID" value="ABN98052.1"/>
    <property type="molecule type" value="Genomic_DNA"/>
</dbReference>